<dbReference type="Proteomes" id="UP001189429">
    <property type="component" value="Unassembled WGS sequence"/>
</dbReference>
<gene>
    <name evidence="2" type="ORF">PCOR1329_LOCUS84553</name>
</gene>
<keyword evidence="3" id="KW-1185">Reference proteome</keyword>
<evidence type="ECO:0000313" key="2">
    <source>
        <dbReference type="EMBL" id="CAK0910352.1"/>
    </source>
</evidence>
<proteinExistence type="predicted"/>
<accession>A0ABN9YC58</accession>
<dbReference type="EMBL" id="CAUYUJ010022381">
    <property type="protein sequence ID" value="CAK0910352.1"/>
    <property type="molecule type" value="Genomic_DNA"/>
</dbReference>
<comment type="caution">
    <text evidence="2">The sequence shown here is derived from an EMBL/GenBank/DDBJ whole genome shotgun (WGS) entry which is preliminary data.</text>
</comment>
<protein>
    <submittedName>
        <fullName evidence="2">Uncharacterized protein</fullName>
    </submittedName>
</protein>
<evidence type="ECO:0000313" key="3">
    <source>
        <dbReference type="Proteomes" id="UP001189429"/>
    </source>
</evidence>
<organism evidence="2 3">
    <name type="scientific">Prorocentrum cordatum</name>
    <dbReference type="NCBI Taxonomy" id="2364126"/>
    <lineage>
        <taxon>Eukaryota</taxon>
        <taxon>Sar</taxon>
        <taxon>Alveolata</taxon>
        <taxon>Dinophyceae</taxon>
        <taxon>Prorocentrales</taxon>
        <taxon>Prorocentraceae</taxon>
        <taxon>Prorocentrum</taxon>
    </lineage>
</organism>
<feature type="region of interest" description="Disordered" evidence="1">
    <location>
        <begin position="1"/>
        <end position="23"/>
    </location>
</feature>
<evidence type="ECO:0000256" key="1">
    <source>
        <dbReference type="SAM" id="MobiDB-lite"/>
    </source>
</evidence>
<sequence>MRHGFDEDAGTMGQASRPRLGWDEPLKELGCGARNVLKRTGDEWVPEAPGDCWLLPASDEVAVQIAQQQDRLRKLGWRLLSSEAAVVVRLGNKALLRDFAEQRGLLEHLPAHYASPQTRASHAS</sequence>
<name>A0ABN9YC58_9DINO</name>
<reference evidence="2" key="1">
    <citation type="submission" date="2023-10" db="EMBL/GenBank/DDBJ databases">
        <authorList>
            <person name="Chen Y."/>
            <person name="Shah S."/>
            <person name="Dougan E. K."/>
            <person name="Thang M."/>
            <person name="Chan C."/>
        </authorList>
    </citation>
    <scope>NUCLEOTIDE SEQUENCE [LARGE SCALE GENOMIC DNA]</scope>
</reference>